<organism evidence="4 5">
    <name type="scientific">Candidatus Scatomorpha intestinigallinarum</name>
    <dbReference type="NCBI Taxonomy" id="2840923"/>
    <lineage>
        <taxon>Bacteria</taxon>
        <taxon>Bacillati</taxon>
        <taxon>Bacillota</taxon>
        <taxon>Clostridia</taxon>
        <taxon>Eubacteriales</taxon>
        <taxon>Candidatus Scatomorpha</taxon>
    </lineage>
</organism>
<evidence type="ECO:0000256" key="2">
    <source>
        <dbReference type="SAM" id="Phobius"/>
    </source>
</evidence>
<protein>
    <submittedName>
        <fullName evidence="4">EamA family transporter</fullName>
    </submittedName>
</protein>
<dbReference type="AlphaFoldDB" id="A0A9D1DK11"/>
<reference evidence="4" key="1">
    <citation type="submission" date="2020-10" db="EMBL/GenBank/DDBJ databases">
        <authorList>
            <person name="Gilroy R."/>
        </authorList>
    </citation>
    <scope>NUCLEOTIDE SEQUENCE</scope>
    <source>
        <strain evidence="4">ChiGjej3B3-7149</strain>
    </source>
</reference>
<feature type="domain" description="EamA" evidence="3">
    <location>
        <begin position="10"/>
        <end position="142"/>
    </location>
</feature>
<feature type="transmembrane region" description="Helical" evidence="2">
    <location>
        <begin position="156"/>
        <end position="177"/>
    </location>
</feature>
<evidence type="ECO:0000313" key="5">
    <source>
        <dbReference type="Proteomes" id="UP000824238"/>
    </source>
</evidence>
<dbReference type="PANTHER" id="PTHR22911">
    <property type="entry name" value="ACYL-MALONYL CONDENSING ENZYME-RELATED"/>
    <property type="match status" value="1"/>
</dbReference>
<keyword evidence="2" id="KW-0812">Transmembrane</keyword>
<accession>A0A9D1DK11</accession>
<dbReference type="GO" id="GO:0016020">
    <property type="term" value="C:membrane"/>
    <property type="evidence" value="ECO:0007669"/>
    <property type="project" value="InterPro"/>
</dbReference>
<keyword evidence="2" id="KW-1133">Transmembrane helix</keyword>
<dbReference type="Gene3D" id="1.10.3730.20">
    <property type="match status" value="2"/>
</dbReference>
<proteinExistence type="inferred from homology"/>
<evidence type="ECO:0000259" key="3">
    <source>
        <dbReference type="Pfam" id="PF00892"/>
    </source>
</evidence>
<dbReference type="EMBL" id="DVHH01000030">
    <property type="protein sequence ID" value="HIR54214.1"/>
    <property type="molecule type" value="Genomic_DNA"/>
</dbReference>
<dbReference type="InterPro" id="IPR000620">
    <property type="entry name" value="EamA_dom"/>
</dbReference>
<dbReference type="SUPFAM" id="SSF103481">
    <property type="entry name" value="Multidrug resistance efflux transporter EmrE"/>
    <property type="match status" value="2"/>
</dbReference>
<feature type="transmembrane region" description="Helical" evidence="2">
    <location>
        <begin position="7"/>
        <end position="25"/>
    </location>
</feature>
<comment type="similarity">
    <text evidence="1">Belongs to the EamA transporter family.</text>
</comment>
<feature type="transmembrane region" description="Helical" evidence="2">
    <location>
        <begin position="70"/>
        <end position="91"/>
    </location>
</feature>
<reference evidence="4" key="2">
    <citation type="journal article" date="2021" name="PeerJ">
        <title>Extensive microbial diversity within the chicken gut microbiome revealed by metagenomics and culture.</title>
        <authorList>
            <person name="Gilroy R."/>
            <person name="Ravi A."/>
            <person name="Getino M."/>
            <person name="Pursley I."/>
            <person name="Horton D.L."/>
            <person name="Alikhan N.F."/>
            <person name="Baker D."/>
            <person name="Gharbi K."/>
            <person name="Hall N."/>
            <person name="Watson M."/>
            <person name="Adriaenssens E.M."/>
            <person name="Foster-Nyarko E."/>
            <person name="Jarju S."/>
            <person name="Secka A."/>
            <person name="Antonio M."/>
            <person name="Oren A."/>
            <person name="Chaudhuri R.R."/>
            <person name="La Ragione R."/>
            <person name="Hildebrand F."/>
            <person name="Pallen M.J."/>
        </authorList>
    </citation>
    <scope>NUCLEOTIDE SEQUENCE</scope>
    <source>
        <strain evidence="4">ChiGjej3B3-7149</strain>
    </source>
</reference>
<comment type="caution">
    <text evidence="4">The sequence shown here is derived from an EMBL/GenBank/DDBJ whole genome shotgun (WGS) entry which is preliminary data.</text>
</comment>
<keyword evidence="2" id="KW-0472">Membrane</keyword>
<feature type="transmembrane region" description="Helical" evidence="2">
    <location>
        <begin position="216"/>
        <end position="236"/>
    </location>
</feature>
<feature type="transmembrane region" description="Helical" evidence="2">
    <location>
        <begin position="126"/>
        <end position="144"/>
    </location>
</feature>
<name>A0A9D1DK11_9FIRM</name>
<feature type="transmembrane region" description="Helical" evidence="2">
    <location>
        <begin position="97"/>
        <end position="119"/>
    </location>
</feature>
<gene>
    <name evidence="4" type="ORF">IAD36_01235</name>
</gene>
<evidence type="ECO:0000313" key="4">
    <source>
        <dbReference type="EMBL" id="HIR54214.1"/>
    </source>
</evidence>
<feature type="transmembrane region" description="Helical" evidence="2">
    <location>
        <begin position="186"/>
        <end position="204"/>
    </location>
</feature>
<dbReference type="PROSITE" id="PS51257">
    <property type="entry name" value="PROKAR_LIPOPROTEIN"/>
    <property type="match status" value="1"/>
</dbReference>
<dbReference type="InterPro" id="IPR037185">
    <property type="entry name" value="EmrE-like"/>
</dbReference>
<evidence type="ECO:0000256" key="1">
    <source>
        <dbReference type="ARBA" id="ARBA00007362"/>
    </source>
</evidence>
<dbReference type="Pfam" id="PF00892">
    <property type="entry name" value="EamA"/>
    <property type="match status" value="2"/>
</dbReference>
<dbReference type="Proteomes" id="UP000824238">
    <property type="component" value="Unassembled WGS sequence"/>
</dbReference>
<feature type="domain" description="EamA" evidence="3">
    <location>
        <begin position="154"/>
        <end position="290"/>
    </location>
</feature>
<sequence length="297" mass="31262">MNKSKNTYTLSILAAGCLWGFMGLFRRYMGEAGFSSSGVIVLRCGVAALCFALTLLLTGPSQFRVRLRDAWCFFGSGVVSLLFFTFCYFQAMNYMSLSAAAILLYTAPAIVTLLSALLFKERLTGLKLLAVLLAFLGCALVSGLGAGDMALSTAGILYGLGAGFGYAMYSIFARYALERGYSSNTINFYSCLLAALGAALIWGVDGVFETAAASGGNLALAIGAGVVTCYLPYLLYTHGLTGMETGRASIMASVEPVVATIVGAAVFHERMGLLSYCGVVLVLSAVVLLNAGPKRRV</sequence>
<feature type="transmembrane region" description="Helical" evidence="2">
    <location>
        <begin position="248"/>
        <end position="267"/>
    </location>
</feature>
<dbReference type="PANTHER" id="PTHR22911:SF79">
    <property type="entry name" value="MOBA-LIKE NTP TRANSFERASE DOMAIN-CONTAINING PROTEIN"/>
    <property type="match status" value="1"/>
</dbReference>
<feature type="transmembrane region" description="Helical" evidence="2">
    <location>
        <begin position="37"/>
        <end position="58"/>
    </location>
</feature>
<feature type="transmembrane region" description="Helical" evidence="2">
    <location>
        <begin position="273"/>
        <end position="291"/>
    </location>
</feature>